<dbReference type="PANTHER" id="PTHR13696">
    <property type="entry name" value="P-LOOP CONTAINING NUCLEOSIDE TRIPHOSPHATE HYDROLASE"/>
    <property type="match status" value="1"/>
</dbReference>
<comment type="similarity">
    <text evidence="1">Belongs to the ParA family.</text>
</comment>
<dbReference type="EMBL" id="CP075586">
    <property type="protein sequence ID" value="QZA59468.1"/>
    <property type="molecule type" value="Genomic_DNA"/>
</dbReference>
<proteinExistence type="inferred from homology"/>
<feature type="domain" description="AAA" evidence="2">
    <location>
        <begin position="1"/>
        <end position="172"/>
    </location>
</feature>
<evidence type="ECO:0000313" key="3">
    <source>
        <dbReference type="EMBL" id="QZA59468.1"/>
    </source>
</evidence>
<evidence type="ECO:0000313" key="4">
    <source>
        <dbReference type="Proteomes" id="UP000822862"/>
    </source>
</evidence>
<dbReference type="Gene3D" id="3.40.50.300">
    <property type="entry name" value="P-loop containing nucleotide triphosphate hydrolases"/>
    <property type="match status" value="1"/>
</dbReference>
<dbReference type="GO" id="GO:0016787">
    <property type="term" value="F:hydrolase activity"/>
    <property type="evidence" value="ECO:0007669"/>
    <property type="project" value="UniProtKB-KW"/>
</dbReference>
<evidence type="ECO:0000256" key="1">
    <source>
        <dbReference type="ARBA" id="ARBA00006976"/>
    </source>
</evidence>
<dbReference type="Pfam" id="PF13614">
    <property type="entry name" value="AAA_31"/>
    <property type="match status" value="1"/>
</dbReference>
<keyword evidence="3" id="KW-0378">Hydrolase</keyword>
<reference evidence="3 4" key="2">
    <citation type="submission" date="2021-05" db="EMBL/GenBank/DDBJ databases">
        <title>Ecology and evolution of chlamydial symbionts of arthropods.</title>
        <authorList>
            <person name="Halter T."/>
            <person name="Sixt B.S."/>
            <person name="Toenshoff E.R."/>
            <person name="Koestlbacher S."/>
            <person name="Schulz F."/>
            <person name="Kostanjsek R."/>
            <person name="Collingro A."/>
            <person name="Hendrickx F."/>
            <person name="Horn M."/>
        </authorList>
    </citation>
    <scope>NUCLEOTIDE SEQUENCE [LARGE SCALE GENOMIC DNA]</scope>
    <source>
        <strain evidence="3 4">15C</strain>
        <plasmid evidence="3 4">unnamed</plasmid>
    </source>
</reference>
<dbReference type="CDD" id="cd02042">
    <property type="entry name" value="ParAB_family"/>
    <property type="match status" value="1"/>
</dbReference>
<dbReference type="InterPro" id="IPR025669">
    <property type="entry name" value="AAA_dom"/>
</dbReference>
<name>A0ABX8Z3I6_9BACT</name>
<dbReference type="SUPFAM" id="SSF52540">
    <property type="entry name" value="P-loop containing nucleoside triphosphate hydrolases"/>
    <property type="match status" value="1"/>
</dbReference>
<dbReference type="RefSeq" id="WP_220716089.1">
    <property type="nucleotide sequence ID" value="NZ_CP075586.1"/>
</dbReference>
<dbReference type="InterPro" id="IPR027417">
    <property type="entry name" value="P-loop_NTPase"/>
</dbReference>
<sequence>MRKICIALSKGGVAKSSTAVSVSHGIALSGKKVLLIDTDDQGQDAFLLGVKPKHSLADVLNEQIHVEQALFQAREGLWILSGGRGLSGVKRAIGRKDFSSEQTLSESLCSIEGKFDFVIIDTSPSWDTLTINALFYCLEVLTPVSLEVLTLNSLVEFAERLKSVQKFNRRLQHAYLLPTFWDRRVKKSSEILEQLKKYYSKQICEPVKYSVRISEAAGFGKTIYEYAPSSSGAKDYQKTVERILNYGR</sequence>
<geneLocation type="plasmid" evidence="3 4">
    <name>unnamed</name>
</geneLocation>
<gene>
    <name evidence="3" type="ORF">RHAB15C_0001402</name>
</gene>
<keyword evidence="3" id="KW-0614">Plasmid</keyword>
<dbReference type="PANTHER" id="PTHR13696:SF52">
    <property type="entry name" value="PARA FAMILY PROTEIN CT_582"/>
    <property type="match status" value="1"/>
</dbReference>
<organism evidence="3 4">
    <name type="scientific">Candidatus Rhabdochlamydia porcellionis</name>
    <dbReference type="NCBI Taxonomy" id="225148"/>
    <lineage>
        <taxon>Bacteria</taxon>
        <taxon>Pseudomonadati</taxon>
        <taxon>Chlamydiota</taxon>
        <taxon>Chlamydiia</taxon>
        <taxon>Parachlamydiales</taxon>
        <taxon>Candidatus Rhabdochlamydiaceae</taxon>
        <taxon>Candidatus Rhabdochlamydia</taxon>
    </lineage>
</organism>
<dbReference type="InterPro" id="IPR050678">
    <property type="entry name" value="DNA_Partitioning_ATPase"/>
</dbReference>
<dbReference type="EC" id="3.6.-.-" evidence="3"/>
<protein>
    <submittedName>
        <fullName evidence="3">Chromosome-partitioning ATPase Soj</fullName>
        <ecNumber evidence="3">3.6.-.-</ecNumber>
    </submittedName>
</protein>
<accession>A0ABX8Z3I6</accession>
<keyword evidence="4" id="KW-1185">Reference proteome</keyword>
<reference evidence="3 4" key="1">
    <citation type="submission" date="2020-01" db="EMBL/GenBank/DDBJ databases">
        <authorList>
            <person name="Sixt B."/>
            <person name="Schulz F."/>
            <person name="Kostanjsek R."/>
            <person name="Koestlbacher S."/>
            <person name="Collingro A."/>
            <person name="Toenshoff E."/>
            <person name="Horn M."/>
        </authorList>
    </citation>
    <scope>NUCLEOTIDE SEQUENCE [LARGE SCALE GENOMIC DNA]</scope>
    <source>
        <strain evidence="3 4">15C</strain>
        <plasmid evidence="3 4">unnamed</plasmid>
    </source>
</reference>
<evidence type="ECO:0000259" key="2">
    <source>
        <dbReference type="Pfam" id="PF13614"/>
    </source>
</evidence>
<dbReference type="Proteomes" id="UP000822862">
    <property type="component" value="Plasmid unnamed"/>
</dbReference>